<dbReference type="Gene3D" id="3.30.470.20">
    <property type="entry name" value="ATP-grasp fold, B domain"/>
    <property type="match status" value="1"/>
</dbReference>
<keyword evidence="2" id="KW-1185">Reference proteome</keyword>
<evidence type="ECO:0000313" key="1">
    <source>
        <dbReference type="EMBL" id="PKV63562.1"/>
    </source>
</evidence>
<comment type="caution">
    <text evidence="1">The sequence shown here is derived from an EMBL/GenBank/DDBJ whole genome shotgun (WGS) entry which is preliminary data.</text>
</comment>
<evidence type="ECO:0000313" key="2">
    <source>
        <dbReference type="Proteomes" id="UP000233782"/>
    </source>
</evidence>
<dbReference type="SUPFAM" id="SSF56059">
    <property type="entry name" value="Glutathione synthetase ATP-binding domain-like"/>
    <property type="match status" value="1"/>
</dbReference>
<accession>A0A2N3UA03</accession>
<sequence length="296" mass="34666">MLQILKKGVRSTIYALKGESKPQPGEFAKRIKKRHNIFWKSIDADLVRNSNMRKGDSLEQWHNVKYWQRKLSNKYNARLFAEMHGCRVPDLYWKGRNLDDLDFNKLPKQYVIRPTIGHSCNMVFLMNNTFNLMDKNFYSEEEIRERLHQALLENPFQEFLFEEFVKSENGEYKIPDDYKFSLFNGELAVIDVINRTSPKAGLSGCYDEHWNKVDTLSAYYHEAPYQAPPHCLAEMIEHAKKLSKAYQIFVRIDFYATDKGAVFGEFTPTPGRGEGFTIDADKKLLECWDKFCPGMI</sequence>
<dbReference type="RefSeq" id="WP_101446437.1">
    <property type="nucleotide sequence ID" value="NZ_PJMU01000003.1"/>
</dbReference>
<proteinExistence type="predicted"/>
<dbReference type="OrthoDB" id="9791827at2"/>
<reference evidence="1 2" key="1">
    <citation type="submission" date="2017-12" db="EMBL/GenBank/DDBJ databases">
        <title>Genomic Encyclopedia of Type Strains, Phase III (KMG-III): the genomes of soil and plant-associated and newly described type strains.</title>
        <authorList>
            <person name="Whitman W."/>
        </authorList>
    </citation>
    <scope>NUCLEOTIDE SEQUENCE [LARGE SCALE GENOMIC DNA]</scope>
    <source>
        <strain evidence="1 2">LP43</strain>
    </source>
</reference>
<dbReference type="InterPro" id="IPR029465">
    <property type="entry name" value="ATPgrasp_TupA"/>
</dbReference>
<gene>
    <name evidence="1" type="ORF">BD749_3406</name>
</gene>
<dbReference type="AlphaFoldDB" id="A0A2N3UA03"/>
<organism evidence="1 2">
    <name type="scientific">Pontibacter ramchanderi</name>
    <dbReference type="NCBI Taxonomy" id="1179743"/>
    <lineage>
        <taxon>Bacteria</taxon>
        <taxon>Pseudomonadati</taxon>
        <taxon>Bacteroidota</taxon>
        <taxon>Cytophagia</taxon>
        <taxon>Cytophagales</taxon>
        <taxon>Hymenobacteraceae</taxon>
        <taxon>Pontibacter</taxon>
    </lineage>
</organism>
<protein>
    <submittedName>
        <fullName evidence="1">Teichuronopeptide biosynthesis TupA-like protein</fullName>
    </submittedName>
</protein>
<dbReference type="EMBL" id="PJMU01000003">
    <property type="protein sequence ID" value="PKV63562.1"/>
    <property type="molecule type" value="Genomic_DNA"/>
</dbReference>
<name>A0A2N3UA03_9BACT</name>
<dbReference type="Proteomes" id="UP000233782">
    <property type="component" value="Unassembled WGS sequence"/>
</dbReference>
<dbReference type="Pfam" id="PF14305">
    <property type="entry name" value="ATPgrasp_TupA"/>
    <property type="match status" value="1"/>
</dbReference>